<sequence length="456" mass="48640">MTVGPPTLTRGYRALWRRTPGTVLYVFAVSVLAVTAFSVLLTGLAAGVGLLVIVVGLAVLVATMWVARGFAMADTGLLRLTGLPPIPEPEWDRSVRGPLDSGVRRFLAPLGSPRYWSALVHQLVVEPVIALFTFVAMTCWLALGAGGLTYFAWRGPLIRLDEANQPDGELWGGPVQLFGGIPVDLEPTQIAWVESLIGVALGLVCLLTLPWVAAGCAHLHYWPARMMLGRWTSDDLVVQLREEGLAREAAIRAEDRSLHRLERDLHDGPQQRLVRLQMDLAALERRVAADDRDGAGELATEARAQAQAALDELRALSSGVAPPLLTDRGLTAALEALAAGCSVPVTVDLEPGLDDAVGSEVSRALYFVVAELLTNVVKHSGAASARLRVVRPEQHRLLVEVSDDGRGGARLTGGHGLAGLADRIHGLRGVLAIESPDGGPTSVLVTVELPEPTLSR</sequence>
<dbReference type="EC" id="2.7.13.3" evidence="2"/>
<comment type="caution">
    <text evidence="13">The sequence shown here is derived from an EMBL/GenBank/DDBJ whole genome shotgun (WGS) entry which is preliminary data.</text>
</comment>
<dbReference type="CDD" id="cd16917">
    <property type="entry name" value="HATPase_UhpB-NarQ-NarX-like"/>
    <property type="match status" value="1"/>
</dbReference>
<feature type="transmembrane region" description="Helical" evidence="9">
    <location>
        <begin position="196"/>
        <end position="221"/>
    </location>
</feature>
<evidence type="ECO:0000259" key="11">
    <source>
        <dbReference type="Pfam" id="PF07730"/>
    </source>
</evidence>
<reference evidence="14" key="1">
    <citation type="journal article" date="2019" name="Int. J. Syst. Evol. Microbiol.">
        <title>The Global Catalogue of Microorganisms (GCM) 10K type strain sequencing project: providing services to taxonomists for standard genome sequencing and annotation.</title>
        <authorList>
            <consortium name="The Broad Institute Genomics Platform"/>
            <consortium name="The Broad Institute Genome Sequencing Center for Infectious Disease"/>
            <person name="Wu L."/>
            <person name="Ma J."/>
        </authorList>
    </citation>
    <scope>NUCLEOTIDE SEQUENCE [LARGE SCALE GENOMIC DNA]</scope>
    <source>
        <strain evidence="14">JCM 16923</strain>
    </source>
</reference>
<dbReference type="InterPro" id="IPR025828">
    <property type="entry name" value="Put_sensor_dom"/>
</dbReference>
<name>A0ABP7P6K3_9ACTN</name>
<evidence type="ECO:0000259" key="10">
    <source>
        <dbReference type="Pfam" id="PF02518"/>
    </source>
</evidence>
<evidence type="ECO:0000259" key="12">
    <source>
        <dbReference type="Pfam" id="PF13796"/>
    </source>
</evidence>
<dbReference type="EMBL" id="BAAAZW010000005">
    <property type="protein sequence ID" value="GAA3960608.1"/>
    <property type="molecule type" value="Genomic_DNA"/>
</dbReference>
<keyword evidence="14" id="KW-1185">Reference proteome</keyword>
<keyword evidence="3" id="KW-0597">Phosphoprotein</keyword>
<keyword evidence="7" id="KW-0067">ATP-binding</keyword>
<keyword evidence="9" id="KW-0472">Membrane</keyword>
<dbReference type="Gene3D" id="1.20.5.1930">
    <property type="match status" value="1"/>
</dbReference>
<dbReference type="PANTHER" id="PTHR24421">
    <property type="entry name" value="NITRATE/NITRITE SENSOR PROTEIN NARX-RELATED"/>
    <property type="match status" value="1"/>
</dbReference>
<feature type="domain" description="Signal transduction histidine kinase subgroup 3 dimerisation and phosphoacceptor" evidence="11">
    <location>
        <begin position="259"/>
        <end position="323"/>
    </location>
</feature>
<organism evidence="13 14">
    <name type="scientific">Gordonia caeni</name>
    <dbReference type="NCBI Taxonomy" id="1007097"/>
    <lineage>
        <taxon>Bacteria</taxon>
        <taxon>Bacillati</taxon>
        <taxon>Actinomycetota</taxon>
        <taxon>Actinomycetes</taxon>
        <taxon>Mycobacteriales</taxon>
        <taxon>Gordoniaceae</taxon>
        <taxon>Gordonia</taxon>
    </lineage>
</organism>
<evidence type="ECO:0000256" key="8">
    <source>
        <dbReference type="ARBA" id="ARBA00023012"/>
    </source>
</evidence>
<keyword evidence="5" id="KW-0547">Nucleotide-binding</keyword>
<keyword evidence="9" id="KW-0812">Transmembrane</keyword>
<evidence type="ECO:0000313" key="14">
    <source>
        <dbReference type="Proteomes" id="UP001418444"/>
    </source>
</evidence>
<evidence type="ECO:0000256" key="9">
    <source>
        <dbReference type="SAM" id="Phobius"/>
    </source>
</evidence>
<keyword evidence="8" id="KW-0902">Two-component regulatory system</keyword>
<comment type="catalytic activity">
    <reaction evidence="1">
        <text>ATP + protein L-histidine = ADP + protein N-phospho-L-histidine.</text>
        <dbReference type="EC" id="2.7.13.3"/>
    </reaction>
</comment>
<feature type="transmembrane region" description="Helical" evidence="9">
    <location>
        <begin position="47"/>
        <end position="67"/>
    </location>
</feature>
<keyword evidence="9" id="KW-1133">Transmembrane helix</keyword>
<protein>
    <recommendedName>
        <fullName evidence="2">histidine kinase</fullName>
        <ecNumber evidence="2">2.7.13.3</ecNumber>
    </recommendedName>
</protein>
<evidence type="ECO:0000256" key="3">
    <source>
        <dbReference type="ARBA" id="ARBA00022553"/>
    </source>
</evidence>
<dbReference type="Pfam" id="PF13796">
    <property type="entry name" value="Sensor"/>
    <property type="match status" value="1"/>
</dbReference>
<evidence type="ECO:0000256" key="7">
    <source>
        <dbReference type="ARBA" id="ARBA00022840"/>
    </source>
</evidence>
<evidence type="ECO:0000256" key="1">
    <source>
        <dbReference type="ARBA" id="ARBA00000085"/>
    </source>
</evidence>
<evidence type="ECO:0000313" key="13">
    <source>
        <dbReference type="EMBL" id="GAA3960608.1"/>
    </source>
</evidence>
<accession>A0ABP7P6K3</accession>
<keyword evidence="4" id="KW-0808">Transferase</keyword>
<keyword evidence="6 13" id="KW-0418">Kinase</keyword>
<dbReference type="PANTHER" id="PTHR24421:SF10">
    <property type="entry name" value="NITRATE_NITRITE SENSOR PROTEIN NARQ"/>
    <property type="match status" value="1"/>
</dbReference>
<dbReference type="Pfam" id="PF07730">
    <property type="entry name" value="HisKA_3"/>
    <property type="match status" value="1"/>
</dbReference>
<dbReference type="InterPro" id="IPR036890">
    <property type="entry name" value="HATPase_C_sf"/>
</dbReference>
<dbReference type="InterPro" id="IPR003594">
    <property type="entry name" value="HATPase_dom"/>
</dbReference>
<evidence type="ECO:0000256" key="2">
    <source>
        <dbReference type="ARBA" id="ARBA00012438"/>
    </source>
</evidence>
<feature type="transmembrane region" description="Helical" evidence="9">
    <location>
        <begin position="128"/>
        <end position="153"/>
    </location>
</feature>
<evidence type="ECO:0000256" key="4">
    <source>
        <dbReference type="ARBA" id="ARBA00022679"/>
    </source>
</evidence>
<dbReference type="GO" id="GO:0016301">
    <property type="term" value="F:kinase activity"/>
    <property type="evidence" value="ECO:0007669"/>
    <property type="project" value="UniProtKB-KW"/>
</dbReference>
<feature type="transmembrane region" description="Helical" evidence="9">
    <location>
        <begin position="21"/>
        <end position="41"/>
    </location>
</feature>
<gene>
    <name evidence="13" type="ORF">GCM10022231_20770</name>
</gene>
<feature type="domain" description="Histidine kinase/HSP90-like ATPase" evidence="10">
    <location>
        <begin position="362"/>
        <end position="450"/>
    </location>
</feature>
<evidence type="ECO:0000256" key="5">
    <source>
        <dbReference type="ARBA" id="ARBA00022741"/>
    </source>
</evidence>
<proteinExistence type="predicted"/>
<dbReference type="InterPro" id="IPR050482">
    <property type="entry name" value="Sensor_HK_TwoCompSys"/>
</dbReference>
<feature type="domain" description="Putative sensor" evidence="12">
    <location>
        <begin position="25"/>
        <end position="228"/>
    </location>
</feature>
<evidence type="ECO:0000256" key="6">
    <source>
        <dbReference type="ARBA" id="ARBA00022777"/>
    </source>
</evidence>
<dbReference type="InterPro" id="IPR011712">
    <property type="entry name" value="Sig_transdc_His_kin_sub3_dim/P"/>
</dbReference>
<dbReference type="Proteomes" id="UP001418444">
    <property type="component" value="Unassembled WGS sequence"/>
</dbReference>
<dbReference type="Gene3D" id="3.30.565.10">
    <property type="entry name" value="Histidine kinase-like ATPase, C-terminal domain"/>
    <property type="match status" value="1"/>
</dbReference>
<dbReference type="Pfam" id="PF02518">
    <property type="entry name" value="HATPase_c"/>
    <property type="match status" value="1"/>
</dbReference>
<dbReference type="SUPFAM" id="SSF55874">
    <property type="entry name" value="ATPase domain of HSP90 chaperone/DNA topoisomerase II/histidine kinase"/>
    <property type="match status" value="1"/>
</dbReference>